<evidence type="ECO:0000313" key="6">
    <source>
        <dbReference type="EMBL" id="CAJ1959155.1"/>
    </source>
</evidence>
<evidence type="ECO:0000313" key="7">
    <source>
        <dbReference type="Proteomes" id="UP001295423"/>
    </source>
</evidence>
<keyword evidence="2 3" id="KW-0040">ANK repeat</keyword>
<feature type="chain" id="PRO_5041919087" evidence="5">
    <location>
        <begin position="31"/>
        <end position="581"/>
    </location>
</feature>
<dbReference type="PROSITE" id="PS50088">
    <property type="entry name" value="ANK_REPEAT"/>
    <property type="match status" value="1"/>
</dbReference>
<feature type="repeat" description="ANK" evidence="3">
    <location>
        <begin position="490"/>
        <end position="522"/>
    </location>
</feature>
<dbReference type="Pfam" id="PF12796">
    <property type="entry name" value="Ank_2"/>
    <property type="match status" value="1"/>
</dbReference>
<dbReference type="AlphaFoldDB" id="A0AAD2G0E9"/>
<organism evidence="6 7">
    <name type="scientific">Cylindrotheca closterium</name>
    <dbReference type="NCBI Taxonomy" id="2856"/>
    <lineage>
        <taxon>Eukaryota</taxon>
        <taxon>Sar</taxon>
        <taxon>Stramenopiles</taxon>
        <taxon>Ochrophyta</taxon>
        <taxon>Bacillariophyta</taxon>
        <taxon>Bacillariophyceae</taxon>
        <taxon>Bacillariophycidae</taxon>
        <taxon>Bacillariales</taxon>
        <taxon>Bacillariaceae</taxon>
        <taxon>Cylindrotheca</taxon>
    </lineage>
</organism>
<accession>A0AAD2G0E9</accession>
<dbReference type="Proteomes" id="UP001295423">
    <property type="component" value="Unassembled WGS sequence"/>
</dbReference>
<evidence type="ECO:0000256" key="1">
    <source>
        <dbReference type="ARBA" id="ARBA00022737"/>
    </source>
</evidence>
<proteinExistence type="predicted"/>
<comment type="caution">
    <text evidence="6">The sequence shown here is derived from an EMBL/GenBank/DDBJ whole genome shotgun (WGS) entry which is preliminary data.</text>
</comment>
<name>A0AAD2G0E9_9STRA</name>
<dbReference type="InterPro" id="IPR036770">
    <property type="entry name" value="Ankyrin_rpt-contain_sf"/>
</dbReference>
<dbReference type="InterPro" id="IPR002110">
    <property type="entry name" value="Ankyrin_rpt"/>
</dbReference>
<sequence>MHHSHSIRQPFQLLLIGSTLLGQSIRRVQASAADGGTAAHQTAQVEIDANGKVYSSTTTTTTATSGASTTSGSSSFSSLDSSINYLPGVDHSWPTHHHDSEHFPEYRKEAYLNYVGGCNQQIQTTYSVENANYYYNNRVNQRERFTCYKYEQDRMDMNLNQPRMMENYTHAGFAKLDIPQNVQTILQDFWEANKDWETQAKNEVWDPSNTYVNHWESPTKILDLTSTSVNNPLSPKQKWELVRGVQKVLEAWTKSPLVLTSLYGIRIYQEGSILAPHVDRLPLVSSAILHIASSFDPNDKDEEEPWILEVIGHNGQAQNLTMQPGEMVLYESHSVIHGRPYPLKGKFYANLFVHFEPLGHTLRHAQTQGEYDLEDVEMEAPTMAASERVAANAKAAYERAFQMEQQMHAEGRENKKKRRSCEMPHYVDPDKEARWKQLFDYDKKPKVTPKPMRQVLVSVTPHNAAAGGNLDALKTLADVDRANLFKRDQNGWRPLHEAARSGHVEVVEYLLQEGAKVNERTNNGEGGTPLWWAEKKPEKNKEAIELLKKYGGLSLQPKVLDEKEKKDQQKGNEDDVVARQA</sequence>
<dbReference type="SUPFAM" id="SSF48403">
    <property type="entry name" value="Ankyrin repeat"/>
    <property type="match status" value="1"/>
</dbReference>
<feature type="region of interest" description="Disordered" evidence="4">
    <location>
        <begin position="557"/>
        <end position="581"/>
    </location>
</feature>
<gene>
    <name evidence="6" type="ORF">CYCCA115_LOCUS17578</name>
</gene>
<protein>
    <submittedName>
        <fullName evidence="6">Uncharacterized protein</fullName>
    </submittedName>
</protein>
<feature type="compositionally biased region" description="Basic and acidic residues" evidence="4">
    <location>
        <begin position="559"/>
        <end position="581"/>
    </location>
</feature>
<keyword evidence="1" id="KW-0677">Repeat</keyword>
<dbReference type="PROSITE" id="PS50297">
    <property type="entry name" value="ANK_REP_REGION"/>
    <property type="match status" value="1"/>
</dbReference>
<evidence type="ECO:0000256" key="2">
    <source>
        <dbReference type="ARBA" id="ARBA00023043"/>
    </source>
</evidence>
<dbReference type="Gene3D" id="1.25.40.20">
    <property type="entry name" value="Ankyrin repeat-containing domain"/>
    <property type="match status" value="1"/>
</dbReference>
<dbReference type="PANTHER" id="PTHR24171:SF9">
    <property type="entry name" value="ANKYRIN REPEAT DOMAIN-CONTAINING PROTEIN 39"/>
    <property type="match status" value="1"/>
</dbReference>
<evidence type="ECO:0000256" key="3">
    <source>
        <dbReference type="PROSITE-ProRule" id="PRU00023"/>
    </source>
</evidence>
<keyword evidence="7" id="KW-1185">Reference proteome</keyword>
<keyword evidence="5" id="KW-0732">Signal</keyword>
<evidence type="ECO:0000256" key="4">
    <source>
        <dbReference type="SAM" id="MobiDB-lite"/>
    </source>
</evidence>
<dbReference type="SMART" id="SM00248">
    <property type="entry name" value="ANK"/>
    <property type="match status" value="2"/>
</dbReference>
<dbReference type="EMBL" id="CAKOGP040001981">
    <property type="protein sequence ID" value="CAJ1959155.1"/>
    <property type="molecule type" value="Genomic_DNA"/>
</dbReference>
<reference evidence="6" key="1">
    <citation type="submission" date="2023-08" db="EMBL/GenBank/DDBJ databases">
        <authorList>
            <person name="Audoor S."/>
            <person name="Bilcke G."/>
        </authorList>
    </citation>
    <scope>NUCLEOTIDE SEQUENCE</scope>
</reference>
<dbReference type="PANTHER" id="PTHR24171">
    <property type="entry name" value="ANKYRIN REPEAT DOMAIN-CONTAINING PROTEIN 39-RELATED"/>
    <property type="match status" value="1"/>
</dbReference>
<evidence type="ECO:0000256" key="5">
    <source>
        <dbReference type="SAM" id="SignalP"/>
    </source>
</evidence>
<feature type="signal peptide" evidence="5">
    <location>
        <begin position="1"/>
        <end position="30"/>
    </location>
</feature>